<dbReference type="CDD" id="cd03141">
    <property type="entry name" value="GATase1_Hsp31_like"/>
    <property type="match status" value="1"/>
</dbReference>
<evidence type="ECO:0000313" key="5">
    <source>
        <dbReference type="EMBL" id="CAE0370120.1"/>
    </source>
</evidence>
<dbReference type="SUPFAM" id="SSF52317">
    <property type="entry name" value="Class I glutamine amidotransferase-like"/>
    <property type="match status" value="1"/>
</dbReference>
<gene>
    <name evidence="5" type="ORF">ALAG00032_LOCUS10884</name>
</gene>
<keyword evidence="1" id="KW-0346">Stress response</keyword>
<dbReference type="GO" id="GO:0019172">
    <property type="term" value="F:glyoxalase III activity"/>
    <property type="evidence" value="ECO:0007669"/>
    <property type="project" value="TreeGrafter"/>
</dbReference>
<dbReference type="GO" id="GO:0019243">
    <property type="term" value="P:methylglyoxal catabolic process to D-lactate via S-lactoyl-glutathione"/>
    <property type="evidence" value="ECO:0007669"/>
    <property type="project" value="TreeGrafter"/>
</dbReference>
<dbReference type="GO" id="GO:0005737">
    <property type="term" value="C:cytoplasm"/>
    <property type="evidence" value="ECO:0007669"/>
    <property type="project" value="TreeGrafter"/>
</dbReference>
<sequence length="230" mass="24533">MGKKILMVLTSVDSYPDGSKTGWYLPEAAHPYYKFVEAGHEVTWCSMTGKAYCDPSSIEAMKEDVECVKFLADPLLKAATESQAKFTDIDYMTFDCIFVVGGFGVLWDIANDTTIKAALKEMYVAGKVVAAVCHGPACFFDLILDDGTPLVAGKQITAFTNDEENAVGKYEIVSKPSGPGSCEDNLKALGCTFVDGGVFQPQVCVAGNLFTGQNPPSAGPLAEAVIKVLA</sequence>
<dbReference type="InterPro" id="IPR002818">
    <property type="entry name" value="DJ-1/PfpI"/>
</dbReference>
<protein>
    <recommendedName>
        <fullName evidence="4">DJ-1/PfpI domain-containing protein</fullName>
    </recommendedName>
</protein>
<feature type="domain" description="DJ-1/PfpI" evidence="4">
    <location>
        <begin position="27"/>
        <end position="227"/>
    </location>
</feature>
<reference evidence="5" key="1">
    <citation type="submission" date="2021-01" db="EMBL/GenBank/DDBJ databases">
        <authorList>
            <person name="Corre E."/>
            <person name="Pelletier E."/>
            <person name="Niang G."/>
            <person name="Scheremetjew M."/>
            <person name="Finn R."/>
            <person name="Kale V."/>
            <person name="Holt S."/>
            <person name="Cochrane G."/>
            <person name="Meng A."/>
            <person name="Brown T."/>
            <person name="Cohen L."/>
        </authorList>
    </citation>
    <scope>NUCLEOTIDE SEQUENCE</scope>
    <source>
        <strain evidence="5">CCMP1510</strain>
    </source>
</reference>
<proteinExistence type="inferred from homology"/>
<dbReference type="AlphaFoldDB" id="A0A7S3JZG6"/>
<evidence type="ECO:0000256" key="3">
    <source>
        <dbReference type="ARBA" id="ARBA00038493"/>
    </source>
</evidence>
<name>A0A7S3JZG6_9STRA</name>
<dbReference type="Pfam" id="PF01965">
    <property type="entry name" value="DJ-1_PfpI"/>
    <property type="match status" value="1"/>
</dbReference>
<dbReference type="EMBL" id="HBIJ01016325">
    <property type="protein sequence ID" value="CAE0370120.1"/>
    <property type="molecule type" value="Transcribed_RNA"/>
</dbReference>
<keyword evidence="2" id="KW-0456">Lyase</keyword>
<dbReference type="InterPro" id="IPR029062">
    <property type="entry name" value="Class_I_gatase-like"/>
</dbReference>
<dbReference type="PANTHER" id="PTHR48094:SF11">
    <property type="entry name" value="GLUTATHIONE-INDEPENDENT GLYOXALASE HSP31-RELATED"/>
    <property type="match status" value="1"/>
</dbReference>
<evidence type="ECO:0000256" key="2">
    <source>
        <dbReference type="ARBA" id="ARBA00023239"/>
    </source>
</evidence>
<comment type="similarity">
    <text evidence="3">Belongs to the peptidase C56 family. HSP31-like subfamily.</text>
</comment>
<dbReference type="InterPro" id="IPR050325">
    <property type="entry name" value="Prot/Nucl_acid_deglycase"/>
</dbReference>
<evidence type="ECO:0000256" key="1">
    <source>
        <dbReference type="ARBA" id="ARBA00023016"/>
    </source>
</evidence>
<dbReference type="PANTHER" id="PTHR48094">
    <property type="entry name" value="PROTEIN/NUCLEIC ACID DEGLYCASE DJ-1-RELATED"/>
    <property type="match status" value="1"/>
</dbReference>
<organism evidence="5">
    <name type="scientific">Aureoumbra lagunensis</name>
    <dbReference type="NCBI Taxonomy" id="44058"/>
    <lineage>
        <taxon>Eukaryota</taxon>
        <taxon>Sar</taxon>
        <taxon>Stramenopiles</taxon>
        <taxon>Ochrophyta</taxon>
        <taxon>Pelagophyceae</taxon>
        <taxon>Pelagomonadales</taxon>
        <taxon>Aureoumbra</taxon>
    </lineage>
</organism>
<dbReference type="Gene3D" id="3.40.50.880">
    <property type="match status" value="1"/>
</dbReference>
<accession>A0A7S3JZG6</accession>
<evidence type="ECO:0000259" key="4">
    <source>
        <dbReference type="Pfam" id="PF01965"/>
    </source>
</evidence>